<organism evidence="1 2">
    <name type="scientific">Phaeosphaeria nodorum (strain SN15 / ATCC MYA-4574 / FGSC 10173)</name>
    <name type="common">Glume blotch fungus</name>
    <name type="synonym">Parastagonospora nodorum</name>
    <dbReference type="NCBI Taxonomy" id="321614"/>
    <lineage>
        <taxon>Eukaryota</taxon>
        <taxon>Fungi</taxon>
        <taxon>Dikarya</taxon>
        <taxon>Ascomycota</taxon>
        <taxon>Pezizomycotina</taxon>
        <taxon>Dothideomycetes</taxon>
        <taxon>Pleosporomycetidae</taxon>
        <taxon>Pleosporales</taxon>
        <taxon>Pleosporineae</taxon>
        <taxon>Phaeosphaeriaceae</taxon>
        <taxon>Parastagonospora</taxon>
    </lineage>
</organism>
<accession>A0A7U2FBS3</accession>
<dbReference type="EMBL" id="CP069032">
    <property type="protein sequence ID" value="QRD00056.1"/>
    <property type="molecule type" value="Genomic_DNA"/>
</dbReference>
<sequence length="71" mass="8031">MTVWTPNTCCGGCCRLPSREQPHFCARNTIDRLPRCDCPKMLGSANKASRDLCHERLCTHPEPRHYPSCAT</sequence>
<keyword evidence="2" id="KW-1185">Reference proteome</keyword>
<dbReference type="VEuPathDB" id="FungiDB:JI435_414490"/>
<proteinExistence type="predicted"/>
<name>A0A7U2FBS3_PHANO</name>
<gene>
    <name evidence="1" type="ORF">JI435_414490</name>
</gene>
<evidence type="ECO:0000313" key="1">
    <source>
        <dbReference type="EMBL" id="QRD00056.1"/>
    </source>
</evidence>
<reference evidence="2" key="1">
    <citation type="journal article" date="2021" name="BMC Genomics">
        <title>Chromosome-level genome assembly and manually-curated proteome of model necrotroph Parastagonospora nodorum Sn15 reveals a genome-wide trove of candidate effector homologs, and redundancy of virulence-related functions within an accessory chromosome.</title>
        <authorList>
            <person name="Bertazzoni S."/>
            <person name="Jones D.A.B."/>
            <person name="Phan H.T."/>
            <person name="Tan K.-C."/>
            <person name="Hane J.K."/>
        </authorList>
    </citation>
    <scope>NUCLEOTIDE SEQUENCE [LARGE SCALE GENOMIC DNA]</scope>
    <source>
        <strain evidence="2">SN15 / ATCC MYA-4574 / FGSC 10173)</strain>
    </source>
</reference>
<protein>
    <submittedName>
        <fullName evidence="1">Uncharacterized protein</fullName>
    </submittedName>
</protein>
<dbReference type="Proteomes" id="UP000663193">
    <property type="component" value="Chromosome 10"/>
</dbReference>
<dbReference type="AlphaFoldDB" id="A0A7U2FBS3"/>
<evidence type="ECO:0000313" key="2">
    <source>
        <dbReference type="Proteomes" id="UP000663193"/>
    </source>
</evidence>